<keyword evidence="1" id="KW-0472">Membrane</keyword>
<dbReference type="InParanoid" id="A0A1Y1YX30"/>
<keyword evidence="1" id="KW-1133">Transmembrane helix</keyword>
<dbReference type="InterPro" id="IPR010721">
    <property type="entry name" value="UstE-like"/>
</dbReference>
<feature type="transmembrane region" description="Helical" evidence="1">
    <location>
        <begin position="188"/>
        <end position="207"/>
    </location>
</feature>
<dbReference type="PANTHER" id="PTHR32251">
    <property type="entry name" value="3-OXO-5-ALPHA-STEROID 4-DEHYDROGENASE"/>
    <property type="match status" value="1"/>
</dbReference>
<sequence length="311" mass="35633">MGVKLLDDHYLAITAFIIAAYQLVFFLAAFAVRIERYKLFAGSMNFVLLTLLTFILAQTFYARQILAFAMIILWGLRAAGDQIFRVIHNVQVEDESGVKCFSLFSFTLLQMFWVWAVSLPFTILNSPSTIGNPTFGSVADILGLILWSVGFTLRAVADFQRNQHYSQRFGQLEILKSGLWSYSRYPNYFGEILTWWGIFLLCLQPTISAGSAANWVSILSPITVIIGLFFVTGLLQRERSTQQKFYESPEFSAYKDYLDRTSLLVPMPSALYIRLPLWSKAMFLFEWPIFRYAPAWKTTYVGHKIGSMEQL</sequence>
<dbReference type="PROSITE" id="PS50244">
    <property type="entry name" value="S5A_REDUCTASE"/>
    <property type="match status" value="1"/>
</dbReference>
<evidence type="ECO:0000313" key="3">
    <source>
        <dbReference type="Proteomes" id="UP000193498"/>
    </source>
</evidence>
<feature type="transmembrane region" description="Helical" evidence="1">
    <location>
        <begin position="63"/>
        <end position="80"/>
    </location>
</feature>
<evidence type="ECO:0000256" key="1">
    <source>
        <dbReference type="SAM" id="Phobius"/>
    </source>
</evidence>
<protein>
    <submittedName>
        <fullName evidence="2">DUF1295-domain-containing protein</fullName>
    </submittedName>
</protein>
<feature type="transmembrane region" description="Helical" evidence="1">
    <location>
        <begin position="101"/>
        <end position="123"/>
    </location>
</feature>
<dbReference type="AlphaFoldDB" id="A0A1Y1YX30"/>
<organism evidence="2 3">
    <name type="scientific">Basidiobolus meristosporus CBS 931.73</name>
    <dbReference type="NCBI Taxonomy" id="1314790"/>
    <lineage>
        <taxon>Eukaryota</taxon>
        <taxon>Fungi</taxon>
        <taxon>Fungi incertae sedis</taxon>
        <taxon>Zoopagomycota</taxon>
        <taxon>Entomophthoromycotina</taxon>
        <taxon>Basidiobolomycetes</taxon>
        <taxon>Basidiobolales</taxon>
        <taxon>Basidiobolaceae</taxon>
        <taxon>Basidiobolus</taxon>
    </lineage>
</organism>
<dbReference type="PANTHER" id="PTHR32251:SF15">
    <property type="entry name" value="3-OXO-5-ALPHA-STEROID 4-DEHYDROGENASE (DUF1295)"/>
    <property type="match status" value="1"/>
</dbReference>
<dbReference type="EMBL" id="MCFE01000055">
    <property type="protein sequence ID" value="ORY02592.1"/>
    <property type="molecule type" value="Genomic_DNA"/>
</dbReference>
<name>A0A1Y1YX30_9FUNG</name>
<feature type="transmembrane region" description="Helical" evidence="1">
    <location>
        <begin position="39"/>
        <end position="57"/>
    </location>
</feature>
<keyword evidence="1" id="KW-0812">Transmembrane</keyword>
<proteinExistence type="predicted"/>
<feature type="transmembrane region" description="Helical" evidence="1">
    <location>
        <begin position="12"/>
        <end position="32"/>
    </location>
</feature>
<accession>A0A1Y1YX30</accession>
<keyword evidence="3" id="KW-1185">Reference proteome</keyword>
<dbReference type="Pfam" id="PF06966">
    <property type="entry name" value="DUF1295"/>
    <property type="match status" value="1"/>
</dbReference>
<reference evidence="2 3" key="1">
    <citation type="submission" date="2016-07" db="EMBL/GenBank/DDBJ databases">
        <title>Pervasive Adenine N6-methylation of Active Genes in Fungi.</title>
        <authorList>
            <consortium name="DOE Joint Genome Institute"/>
            <person name="Mondo S.J."/>
            <person name="Dannebaum R.O."/>
            <person name="Kuo R.C."/>
            <person name="Labutti K."/>
            <person name="Haridas S."/>
            <person name="Kuo A."/>
            <person name="Salamov A."/>
            <person name="Ahrendt S.R."/>
            <person name="Lipzen A."/>
            <person name="Sullivan W."/>
            <person name="Andreopoulos W.B."/>
            <person name="Clum A."/>
            <person name="Lindquist E."/>
            <person name="Daum C."/>
            <person name="Ramamoorthy G.K."/>
            <person name="Gryganskyi A."/>
            <person name="Culley D."/>
            <person name="Magnuson J.K."/>
            <person name="James T.Y."/>
            <person name="O'Malley M.A."/>
            <person name="Stajich J.E."/>
            <person name="Spatafora J.W."/>
            <person name="Visel A."/>
            <person name="Grigoriev I.V."/>
        </authorList>
    </citation>
    <scope>NUCLEOTIDE SEQUENCE [LARGE SCALE GENOMIC DNA]</scope>
    <source>
        <strain evidence="2 3">CBS 931.73</strain>
    </source>
</reference>
<evidence type="ECO:0000313" key="2">
    <source>
        <dbReference type="EMBL" id="ORY02592.1"/>
    </source>
</evidence>
<feature type="transmembrane region" description="Helical" evidence="1">
    <location>
        <begin position="135"/>
        <end position="157"/>
    </location>
</feature>
<gene>
    <name evidence="2" type="ORF">K493DRAFT_297802</name>
</gene>
<dbReference type="OrthoDB" id="67965at2759"/>
<dbReference type="Proteomes" id="UP000193498">
    <property type="component" value="Unassembled WGS sequence"/>
</dbReference>
<comment type="caution">
    <text evidence="2">The sequence shown here is derived from an EMBL/GenBank/DDBJ whole genome shotgun (WGS) entry which is preliminary data.</text>
</comment>
<dbReference type="Gene3D" id="1.20.120.1630">
    <property type="match status" value="1"/>
</dbReference>
<dbReference type="GO" id="GO:0016020">
    <property type="term" value="C:membrane"/>
    <property type="evidence" value="ECO:0007669"/>
    <property type="project" value="TreeGrafter"/>
</dbReference>
<feature type="transmembrane region" description="Helical" evidence="1">
    <location>
        <begin position="213"/>
        <end position="235"/>
    </location>
</feature>